<proteinExistence type="predicted"/>
<dbReference type="RefSeq" id="WP_127743836.1">
    <property type="nucleotide sequence ID" value="NZ_SACN01000001.1"/>
</dbReference>
<dbReference type="GO" id="GO:0016853">
    <property type="term" value="F:isomerase activity"/>
    <property type="evidence" value="ECO:0007669"/>
    <property type="project" value="UniProtKB-KW"/>
</dbReference>
<dbReference type="InterPro" id="IPR012336">
    <property type="entry name" value="Thioredoxin-like_fold"/>
</dbReference>
<dbReference type="Gene3D" id="3.40.30.10">
    <property type="entry name" value="Glutaredoxin"/>
    <property type="match status" value="1"/>
</dbReference>
<comment type="caution">
    <text evidence="3">The sequence shown here is derived from an EMBL/GenBank/DDBJ whole genome shotgun (WGS) entry which is preliminary data.</text>
</comment>
<feature type="signal peptide" evidence="1">
    <location>
        <begin position="1"/>
        <end position="23"/>
    </location>
</feature>
<keyword evidence="3" id="KW-0413">Isomerase</keyword>
<dbReference type="PROSITE" id="PS51257">
    <property type="entry name" value="PROKAR_LIPOPROTEIN"/>
    <property type="match status" value="1"/>
</dbReference>
<name>A0A437M9T6_9SPHN</name>
<keyword evidence="1" id="KW-0732">Signal</keyword>
<dbReference type="CDD" id="cd02972">
    <property type="entry name" value="DsbA_family"/>
    <property type="match status" value="1"/>
</dbReference>
<gene>
    <name evidence="3" type="ORF">EOD43_11250</name>
</gene>
<organism evidence="3 4">
    <name type="scientific">Sphingomonas crocodyli</name>
    <dbReference type="NCBI Taxonomy" id="1979270"/>
    <lineage>
        <taxon>Bacteria</taxon>
        <taxon>Pseudomonadati</taxon>
        <taxon>Pseudomonadota</taxon>
        <taxon>Alphaproteobacteria</taxon>
        <taxon>Sphingomonadales</taxon>
        <taxon>Sphingomonadaceae</taxon>
        <taxon>Sphingomonas</taxon>
    </lineage>
</organism>
<evidence type="ECO:0000259" key="2">
    <source>
        <dbReference type="Pfam" id="PF13462"/>
    </source>
</evidence>
<sequence>MKTYLAATAITLALVTAACQKKADETATANTAEGAPAATAAAGTAPYSGQDWTLTTAKTPEGGFRMGNPDAPVKLVEYASITCPHCRDFTKAAGEPLRNEFVKTGKVSWEYRNFVMNPLDVAATLVARCQGPEPFFAMVDQLYASQTQWIGKFNSVDEAKLRQLGTLPQGQQFEQLVTLTGLDEFFKTHGVPGDKINGCLTDKKALDELLKIRDYGVNTDKVDGTPSFFINGVKQDQVYDWPGLEPKLRAAAR</sequence>
<dbReference type="EMBL" id="SACN01000001">
    <property type="protein sequence ID" value="RVT94387.1"/>
    <property type="molecule type" value="Genomic_DNA"/>
</dbReference>
<evidence type="ECO:0000313" key="3">
    <source>
        <dbReference type="EMBL" id="RVT94387.1"/>
    </source>
</evidence>
<dbReference type="Pfam" id="PF13462">
    <property type="entry name" value="Thioredoxin_4"/>
    <property type="match status" value="1"/>
</dbReference>
<dbReference type="Proteomes" id="UP000282971">
    <property type="component" value="Unassembled WGS sequence"/>
</dbReference>
<dbReference type="InterPro" id="IPR036249">
    <property type="entry name" value="Thioredoxin-like_sf"/>
</dbReference>
<accession>A0A437M9T6</accession>
<keyword evidence="4" id="KW-1185">Reference proteome</keyword>
<evidence type="ECO:0000256" key="1">
    <source>
        <dbReference type="SAM" id="SignalP"/>
    </source>
</evidence>
<dbReference type="Gene3D" id="1.10.40.110">
    <property type="match status" value="1"/>
</dbReference>
<evidence type="ECO:0000313" key="4">
    <source>
        <dbReference type="Proteomes" id="UP000282971"/>
    </source>
</evidence>
<dbReference type="SUPFAM" id="SSF52833">
    <property type="entry name" value="Thioredoxin-like"/>
    <property type="match status" value="1"/>
</dbReference>
<protein>
    <submittedName>
        <fullName evidence="3">Protein-disulfide isomerase</fullName>
    </submittedName>
</protein>
<feature type="domain" description="Thioredoxin-like fold" evidence="2">
    <location>
        <begin position="62"/>
        <end position="237"/>
    </location>
</feature>
<dbReference type="OrthoDB" id="8478320at2"/>
<feature type="chain" id="PRO_5019161633" evidence="1">
    <location>
        <begin position="24"/>
        <end position="253"/>
    </location>
</feature>
<dbReference type="AlphaFoldDB" id="A0A437M9T6"/>
<reference evidence="3 4" key="1">
    <citation type="submission" date="2019-01" db="EMBL/GenBank/DDBJ databases">
        <authorList>
            <person name="Chen W.-M."/>
        </authorList>
    </citation>
    <scope>NUCLEOTIDE SEQUENCE [LARGE SCALE GENOMIC DNA]</scope>
    <source>
        <strain evidence="3 4">CCP-7</strain>
    </source>
</reference>